<feature type="chain" id="PRO_5004812737" description="DUF2141 domain-containing protein" evidence="1">
    <location>
        <begin position="18"/>
        <end position="137"/>
    </location>
</feature>
<name>W2CFV5_9BACT</name>
<comment type="caution">
    <text evidence="2">The sequence shown here is derived from an EMBL/GenBank/DDBJ whole genome shotgun (WGS) entry which is preliminary data.</text>
</comment>
<evidence type="ECO:0000256" key="1">
    <source>
        <dbReference type="SAM" id="SignalP"/>
    </source>
</evidence>
<dbReference type="PATRIC" id="fig|1411022.3.peg.2004"/>
<gene>
    <name evidence="2" type="ORF">T230_14910</name>
</gene>
<proteinExistence type="predicted"/>
<evidence type="ECO:0008006" key="4">
    <source>
        <dbReference type="Google" id="ProtNLM"/>
    </source>
</evidence>
<accession>W2CFV5</accession>
<feature type="signal peptide" evidence="1">
    <location>
        <begin position="1"/>
        <end position="17"/>
    </location>
</feature>
<evidence type="ECO:0000313" key="2">
    <source>
        <dbReference type="EMBL" id="ETK05995.1"/>
    </source>
</evidence>
<dbReference type="AlphaFoldDB" id="W2CFV5"/>
<sequence>MACLAGVFCMMTGAAMVAQSRPLPMSDKVNVNLLLSGVRTGGGKLMASAVDPKDSKRTVYAMVDPTADELQAVVLENVPVGMCDIYVFQDLNGNKKLDRNADGVPTEPCYMKQKVRVADHGVLLKAHLVNPAEMMGK</sequence>
<organism evidence="2 3">
    <name type="scientific">Tannerella sp. oral taxon BU063 isolate Cell 1/3</name>
    <dbReference type="NCBI Taxonomy" id="1411022"/>
    <lineage>
        <taxon>Bacteria</taxon>
        <taxon>Pseudomonadati</taxon>
        <taxon>Bacteroidota</taxon>
        <taxon>Bacteroidia</taxon>
        <taxon>Bacteroidales</taxon>
        <taxon>Tannerellaceae</taxon>
        <taxon>Tannerella</taxon>
    </lineage>
</organism>
<reference evidence="2 3" key="1">
    <citation type="submission" date="2013-11" db="EMBL/GenBank/DDBJ databases">
        <title>Single cell genomics of uncultured Tannerella BU063 (oral taxon 286).</title>
        <authorList>
            <person name="Beall C.J."/>
            <person name="Campbell A.G."/>
            <person name="Griffen A.L."/>
            <person name="Podar M."/>
            <person name="Leys E.J."/>
        </authorList>
    </citation>
    <scope>NUCLEOTIDE SEQUENCE [LARGE SCALE GENOMIC DNA]</scope>
    <source>
        <strain evidence="2">Cell 1/3</strain>
    </source>
</reference>
<dbReference type="Pfam" id="PF09912">
    <property type="entry name" value="DUF2141"/>
    <property type="match status" value="1"/>
</dbReference>
<dbReference type="InterPro" id="IPR018673">
    <property type="entry name" value="DUF2141"/>
</dbReference>
<evidence type="ECO:0000313" key="3">
    <source>
        <dbReference type="Proteomes" id="UP000034982"/>
    </source>
</evidence>
<protein>
    <recommendedName>
        <fullName evidence="4">DUF2141 domain-containing protein</fullName>
    </recommendedName>
</protein>
<dbReference type="EMBL" id="AYYE01001255">
    <property type="protein sequence ID" value="ETK05995.1"/>
    <property type="molecule type" value="Genomic_DNA"/>
</dbReference>
<dbReference type="Proteomes" id="UP000034982">
    <property type="component" value="Unassembled WGS sequence"/>
</dbReference>
<keyword evidence="1" id="KW-0732">Signal</keyword>